<feature type="signal peptide" evidence="2">
    <location>
        <begin position="1"/>
        <end position="28"/>
    </location>
</feature>
<name>A0A7I7UK44_MYCPV</name>
<reference evidence="3 4" key="1">
    <citation type="journal article" date="2019" name="Emerg. Microbes Infect.">
        <title>Comprehensive subspecies identification of 175 nontuberculous mycobacteria species based on 7547 genomic profiles.</title>
        <authorList>
            <person name="Matsumoto Y."/>
            <person name="Kinjo T."/>
            <person name="Motooka D."/>
            <person name="Nabeya D."/>
            <person name="Jung N."/>
            <person name="Uechi K."/>
            <person name="Horii T."/>
            <person name="Iida T."/>
            <person name="Fujita J."/>
            <person name="Nakamura S."/>
        </authorList>
    </citation>
    <scope>NUCLEOTIDE SEQUENCE [LARGE SCALE GENOMIC DNA]</scope>
    <source>
        <strain evidence="3 4">JCM 6370</strain>
    </source>
</reference>
<keyword evidence="2" id="KW-0732">Signal</keyword>
<accession>A0A7I7UK44</accession>
<feature type="chain" id="PRO_5038449630" description="Chitin-binding type-2 domain-containing protein" evidence="2">
    <location>
        <begin position="29"/>
        <end position="132"/>
    </location>
</feature>
<evidence type="ECO:0008006" key="5">
    <source>
        <dbReference type="Google" id="ProtNLM"/>
    </source>
</evidence>
<gene>
    <name evidence="3" type="ORF">MPUL_29030</name>
</gene>
<evidence type="ECO:0000313" key="4">
    <source>
        <dbReference type="Proteomes" id="UP000467252"/>
    </source>
</evidence>
<feature type="region of interest" description="Disordered" evidence="1">
    <location>
        <begin position="79"/>
        <end position="132"/>
    </location>
</feature>
<organism evidence="3 4">
    <name type="scientific">Mycolicibacterium pulveris</name>
    <name type="common">Mycobacterium pulveris</name>
    <dbReference type="NCBI Taxonomy" id="36813"/>
    <lineage>
        <taxon>Bacteria</taxon>
        <taxon>Bacillati</taxon>
        <taxon>Actinomycetota</taxon>
        <taxon>Actinomycetes</taxon>
        <taxon>Mycobacteriales</taxon>
        <taxon>Mycobacteriaceae</taxon>
        <taxon>Mycolicibacterium</taxon>
    </lineage>
</organism>
<dbReference type="AlphaFoldDB" id="A0A7I7UK44"/>
<evidence type="ECO:0000256" key="1">
    <source>
        <dbReference type="SAM" id="MobiDB-lite"/>
    </source>
</evidence>
<evidence type="ECO:0000313" key="3">
    <source>
        <dbReference type="EMBL" id="BBY81745.1"/>
    </source>
</evidence>
<dbReference type="Proteomes" id="UP000467252">
    <property type="component" value="Chromosome"/>
</dbReference>
<dbReference type="RefSeq" id="WP_163901317.1">
    <property type="nucleotide sequence ID" value="NZ_AP022599.1"/>
</dbReference>
<proteinExistence type="predicted"/>
<sequence>MTTYLTRIPSGRKHMSATVFGAAAIALAIGGLAQPAISQAAWDIEVYDECLKLNGVKRGCCVGSGGEWDESAGKCVAPLTAQTPPQSPGELHQIPGTGIFEQTQSTPQSPGQAPDPATQPPAQPPVLHPWLR</sequence>
<keyword evidence="4" id="KW-1185">Reference proteome</keyword>
<evidence type="ECO:0000256" key="2">
    <source>
        <dbReference type="SAM" id="SignalP"/>
    </source>
</evidence>
<feature type="compositionally biased region" description="Polar residues" evidence="1">
    <location>
        <begin position="100"/>
        <end position="109"/>
    </location>
</feature>
<dbReference type="EMBL" id="AP022599">
    <property type="protein sequence ID" value="BBY81745.1"/>
    <property type="molecule type" value="Genomic_DNA"/>
</dbReference>
<protein>
    <recommendedName>
        <fullName evidence="5">Chitin-binding type-2 domain-containing protein</fullName>
    </recommendedName>
</protein>
<feature type="compositionally biased region" description="Pro residues" evidence="1">
    <location>
        <begin position="117"/>
        <end position="132"/>
    </location>
</feature>